<dbReference type="GO" id="GO:0005525">
    <property type="term" value="F:GTP binding"/>
    <property type="evidence" value="ECO:0007669"/>
    <property type="project" value="UniProtKB-UniRule"/>
</dbReference>
<dbReference type="InterPro" id="IPR027417">
    <property type="entry name" value="P-loop_NTPase"/>
</dbReference>
<evidence type="ECO:0000256" key="4">
    <source>
        <dbReference type="HAMAP-Rule" id="MF_00636"/>
    </source>
</evidence>
<evidence type="ECO:0000256" key="1">
    <source>
        <dbReference type="ARBA" id="ARBA00022741"/>
    </source>
</evidence>
<evidence type="ECO:0000313" key="7">
    <source>
        <dbReference type="EMBL" id="SEC02546.1"/>
    </source>
</evidence>
<proteinExistence type="inferred from homology"/>
<dbReference type="Pfam" id="PF03668">
    <property type="entry name" value="RapZ-like_N"/>
    <property type="match status" value="1"/>
</dbReference>
<accession>A0AB38A836</accession>
<comment type="caution">
    <text evidence="7">The sequence shown here is derived from an EMBL/GenBank/DDBJ whole genome shotgun (WGS) entry which is preliminary data.</text>
</comment>
<evidence type="ECO:0000256" key="3">
    <source>
        <dbReference type="ARBA" id="ARBA00023134"/>
    </source>
</evidence>
<dbReference type="InterPro" id="IPR053930">
    <property type="entry name" value="RapZ-like_N"/>
</dbReference>
<dbReference type="NCBIfam" id="NF003828">
    <property type="entry name" value="PRK05416.1"/>
    <property type="match status" value="1"/>
</dbReference>
<dbReference type="RefSeq" id="WP_002563888.1">
    <property type="nucleotide sequence ID" value="NZ_CALJSN010000003.1"/>
</dbReference>
<gene>
    <name evidence="7" type="ORF">SAMN04489746_1449</name>
</gene>
<keyword evidence="2 4" id="KW-0067">ATP-binding</keyword>
<feature type="domain" description="RapZ C-terminal" evidence="6">
    <location>
        <begin position="173"/>
        <end position="292"/>
    </location>
</feature>
<dbReference type="AlphaFoldDB" id="A0AB38A836"/>
<dbReference type="EMBL" id="FNSH01000001">
    <property type="protein sequence ID" value="SEC02546.1"/>
    <property type="molecule type" value="Genomic_DNA"/>
</dbReference>
<dbReference type="HAMAP" id="MF_00636">
    <property type="entry name" value="RapZ_like"/>
    <property type="match status" value="1"/>
</dbReference>
<dbReference type="Gene3D" id="3.40.50.300">
    <property type="entry name" value="P-loop containing nucleotide triphosphate hydrolases"/>
    <property type="match status" value="1"/>
</dbReference>
<feature type="domain" description="RapZ-like N-terminal" evidence="5">
    <location>
        <begin position="11"/>
        <end position="164"/>
    </location>
</feature>
<feature type="binding site" evidence="4">
    <location>
        <begin position="68"/>
        <end position="71"/>
    </location>
    <ligand>
        <name>GTP</name>
        <dbReference type="ChEBI" id="CHEBI:37565"/>
    </ligand>
</feature>
<protein>
    <submittedName>
        <fullName evidence="7">UPF0042 nucleotide-binding protein</fullName>
    </submittedName>
</protein>
<dbReference type="Proteomes" id="UP000183687">
    <property type="component" value="Unassembled WGS sequence"/>
</dbReference>
<dbReference type="InterPro" id="IPR053931">
    <property type="entry name" value="RapZ_C"/>
</dbReference>
<organism evidence="7 8">
    <name type="scientific">Atopobium minutum</name>
    <dbReference type="NCBI Taxonomy" id="1381"/>
    <lineage>
        <taxon>Bacteria</taxon>
        <taxon>Bacillati</taxon>
        <taxon>Actinomycetota</taxon>
        <taxon>Coriobacteriia</taxon>
        <taxon>Coriobacteriales</taxon>
        <taxon>Atopobiaceae</taxon>
        <taxon>Atopobium</taxon>
    </lineage>
</organism>
<evidence type="ECO:0000313" key="8">
    <source>
        <dbReference type="Proteomes" id="UP000183687"/>
    </source>
</evidence>
<keyword evidence="3 4" id="KW-0342">GTP-binding</keyword>
<evidence type="ECO:0000259" key="5">
    <source>
        <dbReference type="Pfam" id="PF03668"/>
    </source>
</evidence>
<dbReference type="PANTHER" id="PTHR30448">
    <property type="entry name" value="RNASE ADAPTER PROTEIN RAPZ"/>
    <property type="match status" value="1"/>
</dbReference>
<reference evidence="7 8" key="1">
    <citation type="submission" date="2016-10" db="EMBL/GenBank/DDBJ databases">
        <authorList>
            <person name="Varghese N."/>
            <person name="Submissions S."/>
        </authorList>
    </citation>
    <scope>NUCLEOTIDE SEQUENCE [LARGE SCALE GENOMIC DNA]</scope>
    <source>
        <strain evidence="7 8">DSM 20586</strain>
    </source>
</reference>
<dbReference type="PIRSF" id="PIRSF005052">
    <property type="entry name" value="P-loopkin"/>
    <property type="match status" value="1"/>
</dbReference>
<evidence type="ECO:0000256" key="2">
    <source>
        <dbReference type="ARBA" id="ARBA00022840"/>
    </source>
</evidence>
<evidence type="ECO:0000259" key="6">
    <source>
        <dbReference type="Pfam" id="PF22740"/>
    </source>
</evidence>
<dbReference type="Pfam" id="PF22740">
    <property type="entry name" value="PapZ_C"/>
    <property type="match status" value="1"/>
</dbReference>
<keyword evidence="1 4" id="KW-0547">Nucleotide-binding</keyword>
<dbReference type="GO" id="GO:0005524">
    <property type="term" value="F:ATP binding"/>
    <property type="evidence" value="ECO:0007669"/>
    <property type="project" value="UniProtKB-UniRule"/>
</dbReference>
<feature type="binding site" evidence="4">
    <location>
        <begin position="17"/>
        <end position="24"/>
    </location>
    <ligand>
        <name>ATP</name>
        <dbReference type="ChEBI" id="CHEBI:30616"/>
    </ligand>
</feature>
<dbReference type="PANTHER" id="PTHR30448:SF0">
    <property type="entry name" value="RNASE ADAPTER PROTEIN RAPZ"/>
    <property type="match status" value="1"/>
</dbReference>
<dbReference type="SUPFAM" id="SSF52540">
    <property type="entry name" value="P-loop containing nucleoside triphosphate hydrolases"/>
    <property type="match status" value="1"/>
</dbReference>
<name>A0AB38A836_9ACTN</name>
<dbReference type="InterPro" id="IPR005337">
    <property type="entry name" value="RapZ-like"/>
</dbReference>
<sequence>MAHVSKTEVPDIVVITGMSGAGRTEAMHIFEDLGYYVIDNLPPKLIRTLAKIVGINSGVGRHLAIVCDLRSQGLFDELLDELDSLADHEMSYSLMFLDSSDEVLRRRFSERRRRHPIANEGEDTIHAIRREREQLAQVRNRADMVLDTSKMRTSTLRNRIRARYSELTDTQLMEVHVFSFGFKYGMPIEADILIDVRFLPNPYYDPIMRTLTGQDKMVSDFVLERPETKKFLAAWENLLDSVMPGYVSEGKPQLSIAVGCTGGQHRSVTLATQTAQYLKEHGYQVNLSHRDLSRAQTSEKPLR</sequence>